<dbReference type="HOGENOM" id="CLU_2978255_0_0_6"/>
<sequence>MANQLIRGSKGGGGSPRTPVESPDSLQSTSYAKILLALGEGEFAGGLDGTNIFGKRLI</sequence>
<gene>
    <name evidence="2" type="ORF">XBO1_1940027</name>
</gene>
<dbReference type="RefSeq" id="WP_155270998.1">
    <property type="nucleotide sequence ID" value="NZ_CAWLUU010000167.1"/>
</dbReference>
<reference evidence="2" key="1">
    <citation type="submission" date="2013-07" db="EMBL/GenBank/DDBJ databases">
        <title>Sub-species coevolution in mutualistic symbiosis.</title>
        <authorList>
            <person name="Murfin K."/>
            <person name="Klassen J."/>
            <person name="Lee M."/>
            <person name="Forst S."/>
            <person name="Stock P."/>
            <person name="Goodrich-Blair H."/>
        </authorList>
    </citation>
    <scope>NUCLEOTIDE SEQUENCE [LARGE SCALE GENOMIC DNA]</scope>
    <source>
        <strain evidence="2">Oregonense</strain>
    </source>
</reference>
<organism evidence="2">
    <name type="scientific">Xenorhabdus bovienii str. oregonense</name>
    <dbReference type="NCBI Taxonomy" id="1398202"/>
    <lineage>
        <taxon>Bacteria</taxon>
        <taxon>Pseudomonadati</taxon>
        <taxon>Pseudomonadota</taxon>
        <taxon>Gammaproteobacteria</taxon>
        <taxon>Enterobacterales</taxon>
        <taxon>Morganellaceae</taxon>
        <taxon>Xenorhabdus</taxon>
    </lineage>
</organism>
<dbReference type="EMBL" id="CBSX010000106">
    <property type="protein sequence ID" value="CDH05511.1"/>
    <property type="molecule type" value="Genomic_DNA"/>
</dbReference>
<feature type="region of interest" description="Disordered" evidence="1">
    <location>
        <begin position="1"/>
        <end position="26"/>
    </location>
</feature>
<dbReference type="PANTHER" id="PTHR36251">
    <property type="entry name" value="FELS-1 PROPHAGE HOST SPECIFICITY PROTEIN-RELATED"/>
    <property type="match status" value="1"/>
</dbReference>
<dbReference type="PANTHER" id="PTHR36251:SF2">
    <property type="entry name" value="GIFSY-2 PROPHAGE HOST SPECIFICITY PROTEIN J, PHAGE LAMBDA"/>
    <property type="match status" value="1"/>
</dbReference>
<comment type="caution">
    <text evidence="2">The sequence shown here is derived from an EMBL/GenBank/DDBJ whole genome shotgun (WGS) entry which is preliminary data.</text>
</comment>
<proteinExistence type="predicted"/>
<accession>A0A077P6R9</accession>
<protein>
    <submittedName>
        <fullName evidence="2">Uncharacterized protein</fullName>
    </submittedName>
</protein>
<dbReference type="Proteomes" id="UP000028483">
    <property type="component" value="Unassembled WGS sequence"/>
</dbReference>
<name>A0A077P6R9_XENBV</name>
<evidence type="ECO:0000313" key="2">
    <source>
        <dbReference type="EMBL" id="CDH05511.1"/>
    </source>
</evidence>
<evidence type="ECO:0000256" key="1">
    <source>
        <dbReference type="SAM" id="MobiDB-lite"/>
    </source>
</evidence>
<dbReference type="AlphaFoldDB" id="A0A077P6R9"/>
<dbReference type="InterPro" id="IPR053171">
    <property type="entry name" value="Viral_Tip_Attach_Protein"/>
</dbReference>